<sequence>MIQSEDHNQQPILQTNLHDLIAPQEDLEPNQESLKQDSQELVVVDFDDMDQDFSPASKPSKTVKLFSGKQIKLAPRSTERVNIDEKQLSGIFLDMDSLTNKANLRNSFKENRKKLSDPPSLSSIKHDSTSSQIWTEKYKPNSFIQLCSAGNDRQYRLILQWLKKWSPVVFGDDILNTENSDPWEDLIRKYC</sequence>
<dbReference type="Proteomes" id="UP000536275">
    <property type="component" value="Unassembled WGS sequence"/>
</dbReference>
<comment type="caution">
    <text evidence="3">The sequence shown here is derived from an EMBL/GenBank/DDBJ whole genome shotgun (WGS) entry which is preliminary data.</text>
</comment>
<dbReference type="PANTHER" id="PTHR46765:SF1">
    <property type="entry name" value="P-LOOP CONTAINING NUCLEOSIDE TRIPHOSPHATE HYDROLASES SUPERFAMILY PROTEIN"/>
    <property type="match status" value="1"/>
</dbReference>
<dbReference type="AlphaFoldDB" id="A0A8H6F6Q7"/>
<proteinExistence type="predicted"/>
<accession>A0A8H6F6Q7</accession>
<dbReference type="Gene3D" id="3.40.50.300">
    <property type="entry name" value="P-loop containing nucleotide triphosphate hydrolases"/>
    <property type="match status" value="1"/>
</dbReference>
<evidence type="ECO:0000313" key="4">
    <source>
        <dbReference type="Proteomes" id="UP000536275"/>
    </source>
</evidence>
<evidence type="ECO:0000256" key="1">
    <source>
        <dbReference type="ARBA" id="ARBA00004123"/>
    </source>
</evidence>
<evidence type="ECO:0000313" key="3">
    <source>
        <dbReference type="EMBL" id="KAF6071936.1"/>
    </source>
</evidence>
<reference evidence="3 4" key="1">
    <citation type="submission" date="2020-03" db="EMBL/GenBank/DDBJ databases">
        <title>FDA dAtabase for Regulatory Grade micrObial Sequences (FDA-ARGOS): Supporting development and validation of Infectious Disease Dx tests.</title>
        <authorList>
            <person name="Campos J."/>
            <person name="Goldberg B."/>
            <person name="Tallon L."/>
            <person name="Sadzewicz L."/>
            <person name="Vavikolanu K."/>
            <person name="Mehta A."/>
            <person name="Aluvathingal J."/>
            <person name="Nadendla S."/>
            <person name="Nandy P."/>
            <person name="Geyer C."/>
            <person name="Yan Y."/>
            <person name="Sichtig H."/>
        </authorList>
    </citation>
    <scope>NUCLEOTIDE SEQUENCE [LARGE SCALE GENOMIC DNA]</scope>
    <source>
        <strain evidence="3 4">FDAARGOS_656</strain>
    </source>
</reference>
<keyword evidence="2" id="KW-0539">Nucleus</keyword>
<dbReference type="InterPro" id="IPR053016">
    <property type="entry name" value="CTF18-RFC_complex"/>
</dbReference>
<name>A0A8H6F6Q7_CANAX</name>
<dbReference type="GO" id="GO:0005634">
    <property type="term" value="C:nucleus"/>
    <property type="evidence" value="ECO:0007669"/>
    <property type="project" value="UniProtKB-SubCell"/>
</dbReference>
<dbReference type="InterPro" id="IPR027417">
    <property type="entry name" value="P-loop_NTPase"/>
</dbReference>
<protein>
    <submittedName>
        <fullName evidence="3">Uncharacterized protein</fullName>
    </submittedName>
</protein>
<organism evidence="3 4">
    <name type="scientific">Candida albicans</name>
    <name type="common">Yeast</name>
    <dbReference type="NCBI Taxonomy" id="5476"/>
    <lineage>
        <taxon>Eukaryota</taxon>
        <taxon>Fungi</taxon>
        <taxon>Dikarya</taxon>
        <taxon>Ascomycota</taxon>
        <taxon>Saccharomycotina</taxon>
        <taxon>Pichiomycetes</taxon>
        <taxon>Debaryomycetaceae</taxon>
        <taxon>Candida/Lodderomyces clade</taxon>
        <taxon>Candida</taxon>
    </lineage>
</organism>
<dbReference type="EMBL" id="JABWAD010000010">
    <property type="protein sequence ID" value="KAF6071936.1"/>
    <property type="molecule type" value="Genomic_DNA"/>
</dbReference>
<gene>
    <name evidence="3" type="ORF">FOB64_000891</name>
</gene>
<evidence type="ECO:0000256" key="2">
    <source>
        <dbReference type="ARBA" id="ARBA00023242"/>
    </source>
</evidence>
<dbReference type="PANTHER" id="PTHR46765">
    <property type="entry name" value="P-LOOP CONTAINING NUCLEOSIDE TRIPHOSPHATE HYDROLASES SUPERFAMILY PROTEIN"/>
    <property type="match status" value="1"/>
</dbReference>
<comment type="subcellular location">
    <subcellularLocation>
        <location evidence="1">Nucleus</location>
    </subcellularLocation>
</comment>